<dbReference type="AlphaFoldDB" id="A0A220VH37"/>
<reference evidence="1 2" key="1">
    <citation type="journal article" date="2016" name="Int. J. Syst. Evol. Microbiol.">
        <title>Paraphotobacterium marinum gen. nov., sp. nov., a member of the family Vibrionaceae, isolated from surface seawater.</title>
        <authorList>
            <person name="Huang Z."/>
            <person name="Dong C."/>
            <person name="Shao Z."/>
        </authorList>
    </citation>
    <scope>NUCLEOTIDE SEQUENCE [LARGE SCALE GENOMIC DNA]</scope>
    <source>
        <strain evidence="1 2">NSCS20N07D</strain>
    </source>
</reference>
<sequence length="231" mass="26240">MRKAVKTIGILGGMHWRDTLEYYTNINTEVVNSVGIQHSARLCIQTIDYEHLSNIIEKDSWDEAIDYLIGISKLIELGGADFLIISSDVNHKIENKIQKSIYIPVLSLVDALANNLQHINVKKVCFIGDRNLMENSYYLNQLQSKFNIKTHIIPKVLRCELFKEDLSTLEIDTILSKMVNNCLAVNVKTIITNDNLILNSIKKINSEMDIININYVHAQEAVKVAIGDEKI</sequence>
<accession>A0A220VH37</accession>
<name>A0A220VH37_9GAMM</name>
<protein>
    <recommendedName>
        <fullName evidence="3">Aspartate racemase</fullName>
    </recommendedName>
</protein>
<dbReference type="InterPro" id="IPR015942">
    <property type="entry name" value="Asp/Glu/hydantoin_racemase"/>
</dbReference>
<proteinExistence type="predicted"/>
<dbReference type="Gene3D" id="3.40.50.1860">
    <property type="match status" value="2"/>
</dbReference>
<dbReference type="EMBL" id="CP022356">
    <property type="protein sequence ID" value="ASK79492.1"/>
    <property type="molecule type" value="Genomic_DNA"/>
</dbReference>
<dbReference type="Pfam" id="PF01177">
    <property type="entry name" value="Asp_Glu_race"/>
    <property type="match status" value="1"/>
</dbReference>
<evidence type="ECO:0000313" key="1">
    <source>
        <dbReference type="EMBL" id="ASK79492.1"/>
    </source>
</evidence>
<dbReference type="InterPro" id="IPR001920">
    <property type="entry name" value="Asp/Glu_race"/>
</dbReference>
<dbReference type="GO" id="GO:0047661">
    <property type="term" value="F:amino-acid racemase activity"/>
    <property type="evidence" value="ECO:0007669"/>
    <property type="project" value="InterPro"/>
</dbReference>
<dbReference type="KEGG" id="pmai:CF386_10555"/>
<dbReference type="SUPFAM" id="SSF53681">
    <property type="entry name" value="Aspartate/glutamate racemase"/>
    <property type="match status" value="1"/>
</dbReference>
<keyword evidence="2" id="KW-1185">Reference proteome</keyword>
<evidence type="ECO:0008006" key="3">
    <source>
        <dbReference type="Google" id="ProtNLM"/>
    </source>
</evidence>
<gene>
    <name evidence="1" type="ORF">CF386_10555</name>
</gene>
<evidence type="ECO:0000313" key="2">
    <source>
        <dbReference type="Proteomes" id="UP000242175"/>
    </source>
</evidence>
<organism evidence="1 2">
    <name type="scientific">Paraphotobacterium marinum</name>
    <dbReference type="NCBI Taxonomy" id="1755811"/>
    <lineage>
        <taxon>Bacteria</taxon>
        <taxon>Pseudomonadati</taxon>
        <taxon>Pseudomonadota</taxon>
        <taxon>Gammaproteobacteria</taxon>
        <taxon>Vibrionales</taxon>
        <taxon>Vibrionaceae</taxon>
        <taxon>Paraphotobacterium</taxon>
    </lineage>
</organism>
<dbReference type="Proteomes" id="UP000242175">
    <property type="component" value="Chromosome small"/>
</dbReference>